<keyword evidence="1" id="KW-0812">Transmembrane</keyword>
<feature type="transmembrane region" description="Helical" evidence="1">
    <location>
        <begin position="19"/>
        <end position="38"/>
    </location>
</feature>
<evidence type="ECO:0000256" key="1">
    <source>
        <dbReference type="SAM" id="Phobius"/>
    </source>
</evidence>
<protein>
    <recommendedName>
        <fullName evidence="2">DUF1468 domain-containing protein</fullName>
    </recommendedName>
</protein>
<evidence type="ECO:0000259" key="2">
    <source>
        <dbReference type="Pfam" id="PF07331"/>
    </source>
</evidence>
<dbReference type="InterPro" id="IPR009936">
    <property type="entry name" value="DUF1468"/>
</dbReference>
<evidence type="ECO:0000313" key="3">
    <source>
        <dbReference type="EMBL" id="GAA5136234.1"/>
    </source>
</evidence>
<sequence>MTSPDVEEGTRPAASWAQLVFAAVILLLGVLVLTQGLGVRGDLSPQGPRFFPTALGVLWLVLGVLYLASRIRAVASGTPDESTERLAHVKRLAVLAVLLVAYVYVLYPLGYVLSTALFFVGAAAALGSGHHRRDVVVGVLLSLAVYLVFSRMLGISLPPGVLPL</sequence>
<dbReference type="Proteomes" id="UP001500804">
    <property type="component" value="Unassembled WGS sequence"/>
</dbReference>
<gene>
    <name evidence="3" type="ORF">GCM10023320_67030</name>
</gene>
<accession>A0ABP9NXW1</accession>
<dbReference type="RefSeq" id="WP_345610713.1">
    <property type="nucleotide sequence ID" value="NZ_BAABJO010000034.1"/>
</dbReference>
<keyword evidence="4" id="KW-1185">Reference proteome</keyword>
<comment type="caution">
    <text evidence="3">The sequence shown here is derived from an EMBL/GenBank/DDBJ whole genome shotgun (WGS) entry which is preliminary data.</text>
</comment>
<reference evidence="4" key="1">
    <citation type="journal article" date="2019" name="Int. J. Syst. Evol. Microbiol.">
        <title>The Global Catalogue of Microorganisms (GCM) 10K type strain sequencing project: providing services to taxonomists for standard genome sequencing and annotation.</title>
        <authorList>
            <consortium name="The Broad Institute Genomics Platform"/>
            <consortium name="The Broad Institute Genome Sequencing Center for Infectious Disease"/>
            <person name="Wu L."/>
            <person name="Ma J."/>
        </authorList>
    </citation>
    <scope>NUCLEOTIDE SEQUENCE [LARGE SCALE GENOMIC DNA]</scope>
    <source>
        <strain evidence="4">JCM 18302</strain>
    </source>
</reference>
<feature type="transmembrane region" description="Helical" evidence="1">
    <location>
        <begin position="50"/>
        <end position="68"/>
    </location>
</feature>
<organism evidence="3 4">
    <name type="scientific">Pseudonocardia adelaidensis</name>
    <dbReference type="NCBI Taxonomy" id="648754"/>
    <lineage>
        <taxon>Bacteria</taxon>
        <taxon>Bacillati</taxon>
        <taxon>Actinomycetota</taxon>
        <taxon>Actinomycetes</taxon>
        <taxon>Pseudonocardiales</taxon>
        <taxon>Pseudonocardiaceae</taxon>
        <taxon>Pseudonocardia</taxon>
    </lineage>
</organism>
<feature type="transmembrane region" description="Helical" evidence="1">
    <location>
        <begin position="135"/>
        <end position="157"/>
    </location>
</feature>
<feature type="transmembrane region" description="Helical" evidence="1">
    <location>
        <begin position="89"/>
        <end position="105"/>
    </location>
</feature>
<keyword evidence="1" id="KW-0472">Membrane</keyword>
<evidence type="ECO:0000313" key="4">
    <source>
        <dbReference type="Proteomes" id="UP001500804"/>
    </source>
</evidence>
<feature type="domain" description="DUF1468" evidence="2">
    <location>
        <begin position="20"/>
        <end position="158"/>
    </location>
</feature>
<proteinExistence type="predicted"/>
<keyword evidence="1" id="KW-1133">Transmembrane helix</keyword>
<dbReference type="EMBL" id="BAABJO010000034">
    <property type="protein sequence ID" value="GAA5136234.1"/>
    <property type="molecule type" value="Genomic_DNA"/>
</dbReference>
<dbReference type="Pfam" id="PF07331">
    <property type="entry name" value="TctB"/>
    <property type="match status" value="1"/>
</dbReference>
<name>A0ABP9NXW1_9PSEU</name>